<dbReference type="PROSITE" id="PS50026">
    <property type="entry name" value="EGF_3"/>
    <property type="match status" value="1"/>
</dbReference>
<keyword evidence="8" id="KW-0732">Signal</keyword>
<evidence type="ECO:0000256" key="4">
    <source>
        <dbReference type="ARBA" id="ARBA00022475"/>
    </source>
</evidence>
<evidence type="ECO:0000256" key="2">
    <source>
        <dbReference type="ARBA" id="ARBA00008536"/>
    </source>
</evidence>
<dbReference type="InterPro" id="IPR024171">
    <property type="entry name" value="SRK-like_kinase"/>
</dbReference>
<dbReference type="Pfam" id="PF08276">
    <property type="entry name" value="PAN_2"/>
    <property type="match status" value="1"/>
</dbReference>
<keyword evidence="6 19" id="KW-0808">Transferase</keyword>
<dbReference type="Gene3D" id="2.90.10.10">
    <property type="entry name" value="Bulb-type lectin domain"/>
    <property type="match status" value="1"/>
</dbReference>
<keyword evidence="7 21" id="KW-0812">Transmembrane</keyword>
<feature type="domain" description="Bulb-type lectin" evidence="24">
    <location>
        <begin position="125"/>
        <end position="245"/>
    </location>
</feature>
<dbReference type="InterPro" id="IPR011009">
    <property type="entry name" value="Kinase-like_dom_sf"/>
</dbReference>
<dbReference type="Pfam" id="PF07714">
    <property type="entry name" value="PK_Tyr_Ser-Thr"/>
    <property type="match status" value="1"/>
</dbReference>
<keyword evidence="5 19" id="KW-0723">Serine/threonine-protein kinase</keyword>
<dbReference type="PROSITE" id="PS50948">
    <property type="entry name" value="PAN"/>
    <property type="match status" value="1"/>
</dbReference>
<evidence type="ECO:0000256" key="19">
    <source>
        <dbReference type="PIRNR" id="PIRNR000641"/>
    </source>
</evidence>
<dbReference type="GO" id="GO:0048544">
    <property type="term" value="P:recognition of pollen"/>
    <property type="evidence" value="ECO:0007669"/>
    <property type="project" value="InterPro"/>
</dbReference>
<reference evidence="26" key="1">
    <citation type="submission" date="2023-03" db="EMBL/GenBank/DDBJ databases">
        <authorList>
            <person name="Julca I."/>
        </authorList>
    </citation>
    <scope>NUCLEOTIDE SEQUENCE</scope>
</reference>
<keyword evidence="11 19" id="KW-0067">ATP-binding</keyword>
<dbReference type="PANTHER" id="PTHR32444">
    <property type="entry name" value="BULB-TYPE LECTIN DOMAIN-CONTAINING PROTEIN"/>
    <property type="match status" value="1"/>
</dbReference>
<feature type="domain" description="Protein kinase" evidence="22">
    <location>
        <begin position="605"/>
        <end position="841"/>
    </location>
</feature>
<keyword evidence="14" id="KW-1015">Disulfide bond</keyword>
<evidence type="ECO:0000256" key="12">
    <source>
        <dbReference type="ARBA" id="ARBA00022989"/>
    </source>
</evidence>
<evidence type="ECO:0000259" key="25">
    <source>
        <dbReference type="PROSITE" id="PS50948"/>
    </source>
</evidence>
<dbReference type="InterPro" id="IPR000742">
    <property type="entry name" value="EGF"/>
</dbReference>
<dbReference type="InterPro" id="IPR000858">
    <property type="entry name" value="S_locus_glycoprot_dom"/>
</dbReference>
<dbReference type="SUPFAM" id="SSF56112">
    <property type="entry name" value="Protein kinase-like (PK-like)"/>
    <property type="match status" value="1"/>
</dbReference>
<keyword evidence="20" id="KW-0245">EGF-like domain</keyword>
<comment type="similarity">
    <text evidence="19">Belongs to the protein kinase superfamily. Ser/Thr protein kinase family.</text>
</comment>
<proteinExistence type="inferred from homology"/>
<evidence type="ECO:0000256" key="15">
    <source>
        <dbReference type="ARBA" id="ARBA00023170"/>
    </source>
</evidence>
<evidence type="ECO:0000256" key="14">
    <source>
        <dbReference type="ARBA" id="ARBA00023157"/>
    </source>
</evidence>
<evidence type="ECO:0000259" key="22">
    <source>
        <dbReference type="PROSITE" id="PS50011"/>
    </source>
</evidence>
<name>A0AAV1BWI3_OLDCO</name>
<dbReference type="InterPro" id="IPR001480">
    <property type="entry name" value="Bulb-type_lectin_dom"/>
</dbReference>
<dbReference type="GO" id="GO:0005524">
    <property type="term" value="F:ATP binding"/>
    <property type="evidence" value="ECO:0007669"/>
    <property type="project" value="UniProtKB-KW"/>
</dbReference>
<evidence type="ECO:0000256" key="21">
    <source>
        <dbReference type="SAM" id="Phobius"/>
    </source>
</evidence>
<organism evidence="26 27">
    <name type="scientific">Oldenlandia corymbosa var. corymbosa</name>
    <dbReference type="NCBI Taxonomy" id="529605"/>
    <lineage>
        <taxon>Eukaryota</taxon>
        <taxon>Viridiplantae</taxon>
        <taxon>Streptophyta</taxon>
        <taxon>Embryophyta</taxon>
        <taxon>Tracheophyta</taxon>
        <taxon>Spermatophyta</taxon>
        <taxon>Magnoliopsida</taxon>
        <taxon>eudicotyledons</taxon>
        <taxon>Gunneridae</taxon>
        <taxon>Pentapetalae</taxon>
        <taxon>asterids</taxon>
        <taxon>lamiids</taxon>
        <taxon>Gentianales</taxon>
        <taxon>Rubiaceae</taxon>
        <taxon>Rubioideae</taxon>
        <taxon>Spermacoceae</taxon>
        <taxon>Hedyotis-Oldenlandia complex</taxon>
        <taxon>Oldenlandia</taxon>
    </lineage>
</organism>
<dbReference type="FunFam" id="3.30.200.20:FF:000195">
    <property type="entry name" value="G-type lectin S-receptor-like serine/threonine-protein kinase"/>
    <property type="match status" value="1"/>
</dbReference>
<evidence type="ECO:0000256" key="10">
    <source>
        <dbReference type="ARBA" id="ARBA00022777"/>
    </source>
</evidence>
<dbReference type="GO" id="GO:0004674">
    <property type="term" value="F:protein serine/threonine kinase activity"/>
    <property type="evidence" value="ECO:0007669"/>
    <property type="project" value="UniProtKB-KW"/>
</dbReference>
<comment type="caution">
    <text evidence="20">Lacks conserved residue(s) required for the propagation of feature annotation.</text>
</comment>
<sequence length="841" mass="94764">MKVDKSGCNLCLEDEYIPLAKYKRVLVPEWVPIGNGIALADFKSKDISLEASRGRLDLSPNLGRPSRRPYYFGLVTTDDDDDATHTLISAAPETNETPVKYSIIRYFWMIIFLLLCFHHYCCTSNDSITQNQLFKDGDLLVSSGNSFAFGFFSPGSSQNRYVGIWYHKISEQTVVWVANRDNPIKGTTGILSIENPGNLVLRDHSSNQLIWSTNGSISGSFLQLMETGNLVLFGGEQNRGIISWQSFDYPTNTMLPGMKNGVNRTSGFRWRLTSWKSSDDPGTGDFRDMMDLNGSPQIFLYRNSERMWRSGPPWNGIQLTGTPDMTTAFTFRIKFVDNDDEVTVSTITLDPTVFSRITISDSGTVERLTWEEDQKRWVRFWSAPMDGCDYYSHCGSFGICDPFKFTEFECECLPGYEPKVESEWRLRNGINGCIRKPGEQLCGNSTSNDFGFLKLASVKVPDTRNAVVNWVLGLKECESWCLRNCSCTAYASANISNGGSGCITWYGDLIDVRKFSNGGQDVYIKVTASELAQYLQHSKRSDHIKLIIILVSSIGGVLLLICAIWLMLWKHKAVDGKTMVGSTGRQELDLPTFEMTNIVEATKSFSDTNKIGEGGFGPVYKGELSTGKKIAIKRLSIDSKQGLVEFKNEVILISKLQHRNLVRLLGCCIDGEERMLVYEYMPNKSLDKYIYDSKTRKALNWTMRFNIIAGIARGLLYLHRDSRLRIIHRDLKASNILLDSEMNPKISDFGTARAFEEEQLSDKTTRVVGTHGYMAPEYITKGLYSMKSDVYSFGVLLLEIVSGRRNRDCHSDNDLNLIGHVNVRNLFARLGNSGQKGLFMD</sequence>
<dbReference type="PROSITE" id="PS50011">
    <property type="entry name" value="PROTEIN_KINASE_DOM"/>
    <property type="match status" value="1"/>
</dbReference>
<keyword evidence="27" id="KW-1185">Reference proteome</keyword>
<evidence type="ECO:0000256" key="17">
    <source>
        <dbReference type="ARBA" id="ARBA00047899"/>
    </source>
</evidence>
<dbReference type="FunFam" id="1.10.510.10:FF:000240">
    <property type="entry name" value="Lectin-domain containing receptor kinase A4.3"/>
    <property type="match status" value="1"/>
</dbReference>
<dbReference type="Gene3D" id="3.30.200.20">
    <property type="entry name" value="Phosphorylase Kinase, domain 1"/>
    <property type="match status" value="1"/>
</dbReference>
<evidence type="ECO:0000256" key="20">
    <source>
        <dbReference type="PROSITE-ProRule" id="PRU00076"/>
    </source>
</evidence>
<keyword evidence="13 21" id="KW-0472">Membrane</keyword>
<protein>
    <recommendedName>
        <fullName evidence="19">Receptor-like serine/threonine-protein kinase</fullName>
        <ecNumber evidence="19">2.7.11.1</ecNumber>
    </recommendedName>
</protein>
<dbReference type="SMART" id="SM00473">
    <property type="entry name" value="PAN_AP"/>
    <property type="match status" value="1"/>
</dbReference>
<dbReference type="CDD" id="cd00028">
    <property type="entry name" value="B_lectin"/>
    <property type="match status" value="1"/>
</dbReference>
<accession>A0AAV1BWI3</accession>
<dbReference type="EC" id="2.7.11.1" evidence="19"/>
<dbReference type="CDD" id="cd14066">
    <property type="entry name" value="STKc_IRAK"/>
    <property type="match status" value="1"/>
</dbReference>
<evidence type="ECO:0000256" key="6">
    <source>
        <dbReference type="ARBA" id="ARBA00022679"/>
    </source>
</evidence>
<dbReference type="GO" id="GO:0002229">
    <property type="term" value="P:defense response to oomycetes"/>
    <property type="evidence" value="ECO:0007669"/>
    <property type="project" value="UniProtKB-ARBA"/>
</dbReference>
<evidence type="ECO:0000256" key="5">
    <source>
        <dbReference type="ARBA" id="ARBA00022527"/>
    </source>
</evidence>
<keyword evidence="12 21" id="KW-1133">Transmembrane helix</keyword>
<dbReference type="AlphaFoldDB" id="A0AAV1BWI3"/>
<evidence type="ECO:0000256" key="16">
    <source>
        <dbReference type="ARBA" id="ARBA00023180"/>
    </source>
</evidence>
<gene>
    <name evidence="26" type="ORF">OLC1_LOCUS442</name>
</gene>
<evidence type="ECO:0000256" key="7">
    <source>
        <dbReference type="ARBA" id="ARBA00022692"/>
    </source>
</evidence>
<dbReference type="InterPro" id="IPR003609">
    <property type="entry name" value="Pan_app"/>
</dbReference>
<dbReference type="Proteomes" id="UP001161247">
    <property type="component" value="Chromosome 1"/>
</dbReference>
<dbReference type="PROSITE" id="PS50927">
    <property type="entry name" value="BULB_LECTIN"/>
    <property type="match status" value="1"/>
</dbReference>
<keyword evidence="15" id="KW-0675">Receptor</keyword>
<evidence type="ECO:0000256" key="8">
    <source>
        <dbReference type="ARBA" id="ARBA00022729"/>
    </source>
</evidence>
<evidence type="ECO:0000256" key="9">
    <source>
        <dbReference type="ARBA" id="ARBA00022741"/>
    </source>
</evidence>
<dbReference type="InterPro" id="IPR000719">
    <property type="entry name" value="Prot_kinase_dom"/>
</dbReference>
<keyword evidence="4" id="KW-1003">Cell membrane</keyword>
<dbReference type="PIRSF" id="PIRSF000641">
    <property type="entry name" value="SRK"/>
    <property type="match status" value="1"/>
</dbReference>
<dbReference type="Pfam" id="PF00954">
    <property type="entry name" value="S_locus_glycop"/>
    <property type="match status" value="1"/>
</dbReference>
<evidence type="ECO:0000256" key="3">
    <source>
        <dbReference type="ARBA" id="ARBA00010217"/>
    </source>
</evidence>
<feature type="domain" description="EGF-like" evidence="23">
    <location>
        <begin position="384"/>
        <end position="423"/>
    </location>
</feature>
<evidence type="ECO:0000256" key="18">
    <source>
        <dbReference type="ARBA" id="ARBA00048679"/>
    </source>
</evidence>
<dbReference type="Pfam" id="PF01453">
    <property type="entry name" value="B_lectin"/>
    <property type="match status" value="1"/>
</dbReference>
<evidence type="ECO:0000259" key="24">
    <source>
        <dbReference type="PROSITE" id="PS50927"/>
    </source>
</evidence>
<comment type="subcellular location">
    <subcellularLocation>
        <location evidence="1">Cell membrane</location>
        <topology evidence="1">Single-pass type I membrane protein</topology>
    </subcellularLocation>
</comment>
<dbReference type="SMART" id="SM00220">
    <property type="entry name" value="S_TKc"/>
    <property type="match status" value="1"/>
</dbReference>
<comment type="similarity">
    <text evidence="2">In the N-terminal section; belongs to the leguminous lectin family.</text>
</comment>
<dbReference type="GO" id="GO:0005886">
    <property type="term" value="C:plasma membrane"/>
    <property type="evidence" value="ECO:0007669"/>
    <property type="project" value="UniProtKB-SubCell"/>
</dbReference>
<feature type="transmembrane region" description="Helical" evidence="21">
    <location>
        <begin position="546"/>
        <end position="569"/>
    </location>
</feature>
<comment type="similarity">
    <text evidence="3">In the C-terminal section; belongs to the protein kinase superfamily. Ser/Thr protein kinase family.</text>
</comment>
<keyword evidence="16" id="KW-0325">Glycoprotein</keyword>
<evidence type="ECO:0000313" key="27">
    <source>
        <dbReference type="Proteomes" id="UP001161247"/>
    </source>
</evidence>
<dbReference type="Gene3D" id="1.10.510.10">
    <property type="entry name" value="Transferase(Phosphotransferase) domain 1"/>
    <property type="match status" value="1"/>
</dbReference>
<dbReference type="PANTHER" id="PTHR32444:SF63">
    <property type="entry name" value="G-TYPE LECTIN S-RECEPTOR-LIKE SERINE_THREONINE-PROTEIN KINASE RKS1"/>
    <property type="match status" value="1"/>
</dbReference>
<dbReference type="FunFam" id="2.90.10.10:FF:000029">
    <property type="entry name" value="G-type lectin S-receptor-like serine/threonine-protein kinase"/>
    <property type="match status" value="1"/>
</dbReference>
<dbReference type="InterPro" id="IPR001245">
    <property type="entry name" value="Ser-Thr/Tyr_kinase_cat_dom"/>
</dbReference>
<keyword evidence="10 19" id="KW-0418">Kinase</keyword>
<dbReference type="InterPro" id="IPR008271">
    <property type="entry name" value="Ser/Thr_kinase_AS"/>
</dbReference>
<keyword evidence="9 19" id="KW-0547">Nucleotide-binding</keyword>
<comment type="catalytic activity">
    <reaction evidence="17 19">
        <text>L-threonyl-[protein] + ATP = O-phospho-L-threonyl-[protein] + ADP + H(+)</text>
        <dbReference type="Rhea" id="RHEA:46608"/>
        <dbReference type="Rhea" id="RHEA-COMP:11060"/>
        <dbReference type="Rhea" id="RHEA-COMP:11605"/>
        <dbReference type="ChEBI" id="CHEBI:15378"/>
        <dbReference type="ChEBI" id="CHEBI:30013"/>
        <dbReference type="ChEBI" id="CHEBI:30616"/>
        <dbReference type="ChEBI" id="CHEBI:61977"/>
        <dbReference type="ChEBI" id="CHEBI:456216"/>
        <dbReference type="EC" id="2.7.11.1"/>
    </reaction>
</comment>
<dbReference type="SMART" id="SM00108">
    <property type="entry name" value="B_lectin"/>
    <property type="match status" value="1"/>
</dbReference>
<evidence type="ECO:0000256" key="1">
    <source>
        <dbReference type="ARBA" id="ARBA00004251"/>
    </source>
</evidence>
<evidence type="ECO:0000256" key="11">
    <source>
        <dbReference type="ARBA" id="ARBA00022840"/>
    </source>
</evidence>
<evidence type="ECO:0000313" key="26">
    <source>
        <dbReference type="EMBL" id="CAI9087679.1"/>
    </source>
</evidence>
<evidence type="ECO:0000256" key="13">
    <source>
        <dbReference type="ARBA" id="ARBA00023136"/>
    </source>
</evidence>
<dbReference type="PROSITE" id="PS00108">
    <property type="entry name" value="PROTEIN_KINASE_ST"/>
    <property type="match status" value="1"/>
</dbReference>
<dbReference type="CDD" id="cd01098">
    <property type="entry name" value="PAN_AP_plant"/>
    <property type="match status" value="1"/>
</dbReference>
<dbReference type="InterPro" id="IPR036426">
    <property type="entry name" value="Bulb-type_lectin_dom_sf"/>
</dbReference>
<feature type="domain" description="Apple" evidence="25">
    <location>
        <begin position="442"/>
        <end position="527"/>
    </location>
</feature>
<comment type="catalytic activity">
    <reaction evidence="18 19">
        <text>L-seryl-[protein] + ATP = O-phospho-L-seryl-[protein] + ADP + H(+)</text>
        <dbReference type="Rhea" id="RHEA:17989"/>
        <dbReference type="Rhea" id="RHEA-COMP:9863"/>
        <dbReference type="Rhea" id="RHEA-COMP:11604"/>
        <dbReference type="ChEBI" id="CHEBI:15378"/>
        <dbReference type="ChEBI" id="CHEBI:29999"/>
        <dbReference type="ChEBI" id="CHEBI:30616"/>
        <dbReference type="ChEBI" id="CHEBI:83421"/>
        <dbReference type="ChEBI" id="CHEBI:456216"/>
        <dbReference type="EC" id="2.7.11.1"/>
    </reaction>
</comment>
<evidence type="ECO:0000259" key="23">
    <source>
        <dbReference type="PROSITE" id="PS50026"/>
    </source>
</evidence>
<dbReference type="EMBL" id="OX459118">
    <property type="protein sequence ID" value="CAI9087679.1"/>
    <property type="molecule type" value="Genomic_DNA"/>
</dbReference>
<dbReference type="SUPFAM" id="SSF51110">
    <property type="entry name" value="alpha-D-mannose-specific plant lectins"/>
    <property type="match status" value="1"/>
</dbReference>